<sequence>MSIVINHGMIIHITGRIKFRKQIWKVFQLLIIPALFYPKGLANQRNKEFSARSHVMLNLFKDPAPEIQIFDSMKRRRKVCNIGHNFLAVI</sequence>
<dbReference type="KEGG" id="gtt:GUITHDRAFT_152465"/>
<dbReference type="EMBL" id="JH993036">
    <property type="protein sequence ID" value="EKX39890.1"/>
    <property type="molecule type" value="Genomic_DNA"/>
</dbReference>
<evidence type="ECO:0000313" key="2">
    <source>
        <dbReference type="EMBL" id="EKX46317.1"/>
    </source>
</evidence>
<protein>
    <submittedName>
        <fullName evidence="2 3">Uncharacterized protein</fullName>
    </submittedName>
</protein>
<dbReference type="RefSeq" id="XP_005833297.1">
    <property type="nucleotide sequence ID" value="XM_005833240.1"/>
</dbReference>
<dbReference type="GeneID" id="17296589"/>
<accession>L1JDG3</accession>
<dbReference type="Proteomes" id="UP000011087">
    <property type="component" value="Unassembled WGS sequence"/>
</dbReference>
<reference evidence="4" key="2">
    <citation type="submission" date="2012-11" db="EMBL/GenBank/DDBJ databases">
        <authorList>
            <person name="Kuo A."/>
            <person name="Curtis B.A."/>
            <person name="Tanifuji G."/>
            <person name="Burki F."/>
            <person name="Gruber A."/>
            <person name="Irimia M."/>
            <person name="Maruyama S."/>
            <person name="Arias M.C."/>
            <person name="Ball S.G."/>
            <person name="Gile G.H."/>
            <person name="Hirakawa Y."/>
            <person name="Hopkins J.F."/>
            <person name="Rensing S.A."/>
            <person name="Schmutz J."/>
            <person name="Symeonidi A."/>
            <person name="Elias M."/>
            <person name="Eveleigh R.J."/>
            <person name="Herman E.K."/>
            <person name="Klute M.J."/>
            <person name="Nakayama T."/>
            <person name="Obornik M."/>
            <person name="Reyes-Prieto A."/>
            <person name="Armbrust E.V."/>
            <person name="Aves S.J."/>
            <person name="Beiko R.G."/>
            <person name="Coutinho P."/>
            <person name="Dacks J.B."/>
            <person name="Durnford D.G."/>
            <person name="Fast N.M."/>
            <person name="Green B.R."/>
            <person name="Grisdale C."/>
            <person name="Hempe F."/>
            <person name="Henrissat B."/>
            <person name="Hoppner M.P."/>
            <person name="Ishida K.-I."/>
            <person name="Kim E."/>
            <person name="Koreny L."/>
            <person name="Kroth P.G."/>
            <person name="Liu Y."/>
            <person name="Malik S.-B."/>
            <person name="Maier U.G."/>
            <person name="McRose D."/>
            <person name="Mock T."/>
            <person name="Neilson J.A."/>
            <person name="Onodera N.T."/>
            <person name="Poole A.M."/>
            <person name="Pritham E.J."/>
            <person name="Richards T.A."/>
            <person name="Rocap G."/>
            <person name="Roy S.W."/>
            <person name="Sarai C."/>
            <person name="Schaack S."/>
            <person name="Shirato S."/>
            <person name="Slamovits C.H."/>
            <person name="Spencer D.F."/>
            <person name="Suzuki S."/>
            <person name="Worden A.Z."/>
            <person name="Zauner S."/>
            <person name="Barry K."/>
            <person name="Bell C."/>
            <person name="Bharti A.K."/>
            <person name="Crow J.A."/>
            <person name="Grimwood J."/>
            <person name="Kramer R."/>
            <person name="Lindquist E."/>
            <person name="Lucas S."/>
            <person name="Salamov A."/>
            <person name="McFadden G.I."/>
            <person name="Lane C.E."/>
            <person name="Keeling P.J."/>
            <person name="Gray M.W."/>
            <person name="Grigoriev I.V."/>
            <person name="Archibald J.M."/>
        </authorList>
    </citation>
    <scope>NUCLEOTIDE SEQUENCE</scope>
    <source>
        <strain evidence="4">CCMP2712</strain>
    </source>
</reference>
<name>L1JDG3_GUITC</name>
<evidence type="ECO:0000313" key="4">
    <source>
        <dbReference type="Proteomes" id="UP000011087"/>
    </source>
</evidence>
<reference evidence="2 4" key="1">
    <citation type="journal article" date="2012" name="Nature">
        <title>Algal genomes reveal evolutionary mosaicism and the fate of nucleomorphs.</title>
        <authorList>
            <consortium name="DOE Joint Genome Institute"/>
            <person name="Curtis B.A."/>
            <person name="Tanifuji G."/>
            <person name="Burki F."/>
            <person name="Gruber A."/>
            <person name="Irimia M."/>
            <person name="Maruyama S."/>
            <person name="Arias M.C."/>
            <person name="Ball S.G."/>
            <person name="Gile G.H."/>
            <person name="Hirakawa Y."/>
            <person name="Hopkins J.F."/>
            <person name="Kuo A."/>
            <person name="Rensing S.A."/>
            <person name="Schmutz J."/>
            <person name="Symeonidi A."/>
            <person name="Elias M."/>
            <person name="Eveleigh R.J."/>
            <person name="Herman E.K."/>
            <person name="Klute M.J."/>
            <person name="Nakayama T."/>
            <person name="Obornik M."/>
            <person name="Reyes-Prieto A."/>
            <person name="Armbrust E.V."/>
            <person name="Aves S.J."/>
            <person name="Beiko R.G."/>
            <person name="Coutinho P."/>
            <person name="Dacks J.B."/>
            <person name="Durnford D.G."/>
            <person name="Fast N.M."/>
            <person name="Green B.R."/>
            <person name="Grisdale C.J."/>
            <person name="Hempel F."/>
            <person name="Henrissat B."/>
            <person name="Hoppner M.P."/>
            <person name="Ishida K."/>
            <person name="Kim E."/>
            <person name="Koreny L."/>
            <person name="Kroth P.G."/>
            <person name="Liu Y."/>
            <person name="Malik S.B."/>
            <person name="Maier U.G."/>
            <person name="McRose D."/>
            <person name="Mock T."/>
            <person name="Neilson J.A."/>
            <person name="Onodera N.T."/>
            <person name="Poole A.M."/>
            <person name="Pritham E.J."/>
            <person name="Richards T.A."/>
            <person name="Rocap G."/>
            <person name="Roy S.W."/>
            <person name="Sarai C."/>
            <person name="Schaack S."/>
            <person name="Shirato S."/>
            <person name="Slamovits C.H."/>
            <person name="Spencer D.F."/>
            <person name="Suzuki S."/>
            <person name="Worden A.Z."/>
            <person name="Zauner S."/>
            <person name="Barry K."/>
            <person name="Bell C."/>
            <person name="Bharti A.K."/>
            <person name="Crow J.A."/>
            <person name="Grimwood J."/>
            <person name="Kramer R."/>
            <person name="Lindquist E."/>
            <person name="Lucas S."/>
            <person name="Salamov A."/>
            <person name="McFadden G.I."/>
            <person name="Lane C.E."/>
            <person name="Keeling P.J."/>
            <person name="Gray M.W."/>
            <person name="Grigoriev I.V."/>
            <person name="Archibald J.M."/>
        </authorList>
    </citation>
    <scope>NUCLEOTIDE SEQUENCE</scope>
    <source>
        <strain evidence="2 4">CCMP2712</strain>
    </source>
</reference>
<keyword evidence="4" id="KW-1185">Reference proteome</keyword>
<dbReference type="PaxDb" id="55529-EKX39890"/>
<dbReference type="KEGG" id="gtt:GUITHDRAFT_154329"/>
<gene>
    <name evidence="2" type="ORF">GUITHDRAFT_152465</name>
    <name evidence="1" type="ORF">GUITHDRAFT_154329</name>
</gene>
<dbReference type="EnsemblProtists" id="EKX39890">
    <property type="protein sequence ID" value="EKX39890"/>
    <property type="gene ID" value="GUITHDRAFT_154329"/>
</dbReference>
<dbReference type="EnsemblProtists" id="EKX46317">
    <property type="protein sequence ID" value="EKX46317"/>
    <property type="gene ID" value="GUITHDRAFT_152465"/>
</dbReference>
<dbReference type="RefSeq" id="XP_005826870.1">
    <property type="nucleotide sequence ID" value="XM_005826813.1"/>
</dbReference>
<evidence type="ECO:0000313" key="1">
    <source>
        <dbReference type="EMBL" id="EKX39890.1"/>
    </source>
</evidence>
<dbReference type="GeneID" id="17302919"/>
<evidence type="ECO:0000313" key="3">
    <source>
        <dbReference type="EnsemblProtists" id="EKX39890"/>
    </source>
</evidence>
<dbReference type="EMBL" id="JH992995">
    <property type="protein sequence ID" value="EKX46317.1"/>
    <property type="molecule type" value="Genomic_DNA"/>
</dbReference>
<organism evidence="2">
    <name type="scientific">Guillardia theta (strain CCMP2712)</name>
    <name type="common">Cryptophyte</name>
    <dbReference type="NCBI Taxonomy" id="905079"/>
    <lineage>
        <taxon>Eukaryota</taxon>
        <taxon>Cryptophyceae</taxon>
        <taxon>Pyrenomonadales</taxon>
        <taxon>Geminigeraceae</taxon>
        <taxon>Guillardia</taxon>
    </lineage>
</organism>
<proteinExistence type="predicted"/>
<dbReference type="AlphaFoldDB" id="L1JDG3"/>
<reference evidence="3" key="3">
    <citation type="submission" date="2016-03" db="UniProtKB">
        <authorList>
            <consortium name="EnsemblProtists"/>
        </authorList>
    </citation>
    <scope>IDENTIFICATION</scope>
</reference>
<dbReference type="HOGENOM" id="CLU_2445450_0_0_1"/>